<proteinExistence type="predicted"/>
<dbReference type="EMBL" id="CACTIH010005599">
    <property type="protein sequence ID" value="CAA2998645.1"/>
    <property type="molecule type" value="Genomic_DNA"/>
</dbReference>
<evidence type="ECO:0000313" key="3">
    <source>
        <dbReference type="Proteomes" id="UP000594638"/>
    </source>
</evidence>
<dbReference type="Proteomes" id="UP000594638">
    <property type="component" value="Unassembled WGS sequence"/>
</dbReference>
<feature type="compositionally biased region" description="Basic and acidic residues" evidence="1">
    <location>
        <begin position="1"/>
        <end position="10"/>
    </location>
</feature>
<protein>
    <submittedName>
        <fullName evidence="2">Uncharacterized protein</fullName>
    </submittedName>
</protein>
<keyword evidence="3" id="KW-1185">Reference proteome</keyword>
<name>A0A8S0T320_OLEEU</name>
<organism evidence="2 3">
    <name type="scientific">Olea europaea subsp. europaea</name>
    <dbReference type="NCBI Taxonomy" id="158383"/>
    <lineage>
        <taxon>Eukaryota</taxon>
        <taxon>Viridiplantae</taxon>
        <taxon>Streptophyta</taxon>
        <taxon>Embryophyta</taxon>
        <taxon>Tracheophyta</taxon>
        <taxon>Spermatophyta</taxon>
        <taxon>Magnoliopsida</taxon>
        <taxon>eudicotyledons</taxon>
        <taxon>Gunneridae</taxon>
        <taxon>Pentapetalae</taxon>
        <taxon>asterids</taxon>
        <taxon>lamiids</taxon>
        <taxon>Lamiales</taxon>
        <taxon>Oleaceae</taxon>
        <taxon>Oleeae</taxon>
        <taxon>Olea</taxon>
    </lineage>
</organism>
<dbReference type="Gramene" id="OE9A056664T1">
    <property type="protein sequence ID" value="OE9A056664C1"/>
    <property type="gene ID" value="OE9A056664"/>
</dbReference>
<sequence>MLETTDEAKKKASSGGGSSKRPQNEPNQDNVSNFLKSIVNFRNIVKKTAKIRGLYFYRVNIHDHGVGECLDGRYKAQKVIEELVASVDAMRKEGDALMKELEALKTKASWMIDQIIAIIIST</sequence>
<evidence type="ECO:0000313" key="2">
    <source>
        <dbReference type="EMBL" id="CAA2998645.1"/>
    </source>
</evidence>
<gene>
    <name evidence="2" type="ORF">OLEA9_A056664</name>
</gene>
<reference evidence="2 3" key="1">
    <citation type="submission" date="2019-12" db="EMBL/GenBank/DDBJ databases">
        <authorList>
            <person name="Alioto T."/>
            <person name="Alioto T."/>
            <person name="Gomez Garrido J."/>
        </authorList>
    </citation>
    <scope>NUCLEOTIDE SEQUENCE [LARGE SCALE GENOMIC DNA]</scope>
</reference>
<comment type="caution">
    <text evidence="2">The sequence shown here is derived from an EMBL/GenBank/DDBJ whole genome shotgun (WGS) entry which is preliminary data.</text>
</comment>
<accession>A0A8S0T320</accession>
<evidence type="ECO:0000256" key="1">
    <source>
        <dbReference type="SAM" id="MobiDB-lite"/>
    </source>
</evidence>
<dbReference type="AlphaFoldDB" id="A0A8S0T320"/>
<feature type="region of interest" description="Disordered" evidence="1">
    <location>
        <begin position="1"/>
        <end position="30"/>
    </location>
</feature>